<protein>
    <submittedName>
        <fullName evidence="2">Legumain-like isoform X2</fullName>
    </submittedName>
</protein>
<proteinExistence type="predicted"/>
<evidence type="ECO:0000313" key="3">
    <source>
        <dbReference type="Proteomes" id="UP000727407"/>
    </source>
</evidence>
<comment type="caution">
    <text evidence="2">The sequence shown here is derived from an EMBL/GenBank/DDBJ whole genome shotgun (WGS) entry which is preliminary data.</text>
</comment>
<evidence type="ECO:0000256" key="1">
    <source>
        <dbReference type="SAM" id="MobiDB-lite"/>
    </source>
</evidence>
<accession>A0A8J4WX45</accession>
<reference evidence="2" key="1">
    <citation type="submission" date="2020-07" db="EMBL/GenBank/DDBJ databases">
        <title>Clarias magur genome sequencing, assembly and annotation.</title>
        <authorList>
            <person name="Kushwaha B."/>
            <person name="Kumar R."/>
            <person name="Das P."/>
            <person name="Joshi C.G."/>
            <person name="Kumar D."/>
            <person name="Nagpure N.S."/>
            <person name="Pandey M."/>
            <person name="Agarwal S."/>
            <person name="Srivastava S."/>
            <person name="Singh M."/>
            <person name="Sahoo L."/>
            <person name="Jayasankar P."/>
            <person name="Meher P.K."/>
            <person name="Koringa P.G."/>
            <person name="Iquebal M.A."/>
            <person name="Das S.P."/>
            <person name="Bit A."/>
            <person name="Patnaik S."/>
            <person name="Patel N."/>
            <person name="Shah T.M."/>
            <person name="Hinsu A."/>
            <person name="Jena J.K."/>
        </authorList>
    </citation>
    <scope>NUCLEOTIDE SEQUENCE</scope>
    <source>
        <strain evidence="2">CIFAMagur01</strain>
        <tissue evidence="2">Testis</tissue>
    </source>
</reference>
<keyword evidence="3" id="KW-1185">Reference proteome</keyword>
<organism evidence="2 3">
    <name type="scientific">Clarias magur</name>
    <name type="common">Asian catfish</name>
    <name type="synonym">Macropteronotus magur</name>
    <dbReference type="NCBI Taxonomy" id="1594786"/>
    <lineage>
        <taxon>Eukaryota</taxon>
        <taxon>Metazoa</taxon>
        <taxon>Chordata</taxon>
        <taxon>Craniata</taxon>
        <taxon>Vertebrata</taxon>
        <taxon>Euteleostomi</taxon>
        <taxon>Actinopterygii</taxon>
        <taxon>Neopterygii</taxon>
        <taxon>Teleostei</taxon>
        <taxon>Ostariophysi</taxon>
        <taxon>Siluriformes</taxon>
        <taxon>Clariidae</taxon>
        <taxon>Clarias</taxon>
    </lineage>
</organism>
<dbReference type="Proteomes" id="UP000727407">
    <property type="component" value="Unassembled WGS sequence"/>
</dbReference>
<dbReference type="EMBL" id="QNUK01000394">
    <property type="protein sequence ID" value="KAF5894076.1"/>
    <property type="molecule type" value="Genomic_DNA"/>
</dbReference>
<feature type="non-terminal residue" evidence="2">
    <location>
        <position position="83"/>
    </location>
</feature>
<name>A0A8J4WX45_CLAMG</name>
<evidence type="ECO:0000313" key="2">
    <source>
        <dbReference type="EMBL" id="KAF5894076.1"/>
    </source>
</evidence>
<feature type="region of interest" description="Disordered" evidence="1">
    <location>
        <begin position="1"/>
        <end position="27"/>
    </location>
</feature>
<sequence length="83" mass="8269">MLMERRNTGQGPNASASAEAKGLEAGAMDRVEPGRVSAVAGPVGVKLGLGFDTGVSVSPTKVEVKLLGTGVILGSKMGIALFG</sequence>
<dbReference type="OrthoDB" id="2333662at2759"/>
<dbReference type="AlphaFoldDB" id="A0A8J4WX45"/>
<gene>
    <name evidence="2" type="ORF">DAT39_016231</name>
</gene>